<dbReference type="GO" id="GO:0070840">
    <property type="term" value="F:dynein complex binding"/>
    <property type="evidence" value="ECO:0007669"/>
    <property type="project" value="TreeGrafter"/>
</dbReference>
<gene>
    <name evidence="7" type="ORF">MS3_07979</name>
</gene>
<dbReference type="PANTHER" id="PTHR13072">
    <property type="entry name" value="DYNACTIN 6"/>
    <property type="match status" value="1"/>
</dbReference>
<comment type="subcellular location">
    <subcellularLocation>
        <location evidence="1">Cytoplasm</location>
        <location evidence="1">Cytoskeleton</location>
    </subcellularLocation>
</comment>
<comment type="similarity">
    <text evidence="2">Belongs to the dynactin subunits 5/6 family. Dynactin subunit 6 subfamily.</text>
</comment>
<evidence type="ECO:0000256" key="6">
    <source>
        <dbReference type="ARBA" id="ARBA00034687"/>
    </source>
</evidence>
<dbReference type="Gene3D" id="2.160.10.10">
    <property type="entry name" value="Hexapeptide repeat proteins"/>
    <property type="match status" value="2"/>
</dbReference>
<dbReference type="SUPFAM" id="SSF51161">
    <property type="entry name" value="Trimeric LpxA-like enzymes"/>
    <property type="match status" value="2"/>
</dbReference>
<proteinExistence type="inferred from homology"/>
<comment type="function">
    <text evidence="6">Part of the dynactin complex that activates the molecular motor dynein for ultra-processive transport along microtubules.</text>
</comment>
<protein>
    <recommendedName>
        <fullName evidence="3">Dynactin subunit 6</fullName>
    </recommendedName>
</protein>
<dbReference type="EMBL" id="KL251227">
    <property type="protein sequence ID" value="KGB39541.1"/>
    <property type="molecule type" value="Genomic_DNA"/>
</dbReference>
<dbReference type="PANTHER" id="PTHR13072:SF0">
    <property type="entry name" value="DYNACTIN SUBUNIT 6"/>
    <property type="match status" value="1"/>
</dbReference>
<dbReference type="GO" id="GO:0007052">
    <property type="term" value="P:mitotic spindle organization"/>
    <property type="evidence" value="ECO:0007669"/>
    <property type="project" value="TreeGrafter"/>
</dbReference>
<dbReference type="InterPro" id="IPR027777">
    <property type="entry name" value="DCTN6"/>
</dbReference>
<organism evidence="7">
    <name type="scientific">Schistosoma haematobium</name>
    <name type="common">Blood fluke</name>
    <dbReference type="NCBI Taxonomy" id="6185"/>
    <lineage>
        <taxon>Eukaryota</taxon>
        <taxon>Metazoa</taxon>
        <taxon>Spiralia</taxon>
        <taxon>Lophotrochozoa</taxon>
        <taxon>Platyhelminthes</taxon>
        <taxon>Trematoda</taxon>
        <taxon>Digenea</taxon>
        <taxon>Strigeidida</taxon>
        <taxon>Schistosomatoidea</taxon>
        <taxon>Schistosomatidae</taxon>
        <taxon>Schistosoma</taxon>
    </lineage>
</organism>
<dbReference type="InterPro" id="IPR011004">
    <property type="entry name" value="Trimer_LpxA-like_sf"/>
</dbReference>
<evidence type="ECO:0000256" key="4">
    <source>
        <dbReference type="ARBA" id="ARBA00022490"/>
    </source>
</evidence>
<evidence type="ECO:0000256" key="1">
    <source>
        <dbReference type="ARBA" id="ARBA00004245"/>
    </source>
</evidence>
<dbReference type="CDD" id="cd04646">
    <property type="entry name" value="LbH_Dynactin_6"/>
    <property type="match status" value="2"/>
</dbReference>
<name>A0A095AXV6_SCHHA</name>
<evidence type="ECO:0000256" key="3">
    <source>
        <dbReference type="ARBA" id="ARBA00016573"/>
    </source>
</evidence>
<sequence length="355" mass="38683">MKPASGFTSFRSQVRITPGAVVCSECELSGEIIIGANTIIHPKARIIAEAGRIHIGSFNLIEEQVEIVNRIPGSIMKIGDYNVFEVGAHCYALEVGDNNVFEAKCHIGSNVKITHGCVIGAMCSMDSGETLPECTVVYSDEIFTYLLTNVYQLSEFYCVMIKNGNFFSVMKPASGFTSFRSQVRITPGAVVCSECELSGEIIIGANTIIHPKARIIAEAGPIHIGSFNLIEEQVEIVNRIPGSIMKIGDYNVFEVGAHCYALEVGDNNVFEAKCHIGSNVKITHGCVIGAMCSMDSGETLPECTVVYSDEGHRRIATERPAAQTLQLDFLTKILPNYHHLMKASRTSTPKPTEKQ</sequence>
<dbReference type="GO" id="GO:0005869">
    <property type="term" value="C:dynactin complex"/>
    <property type="evidence" value="ECO:0007669"/>
    <property type="project" value="InterPro"/>
</dbReference>
<dbReference type="AlphaFoldDB" id="A0A095AXV6"/>
<evidence type="ECO:0000256" key="5">
    <source>
        <dbReference type="ARBA" id="ARBA00023212"/>
    </source>
</evidence>
<evidence type="ECO:0000313" key="7">
    <source>
        <dbReference type="EMBL" id="KGB39541.1"/>
    </source>
</evidence>
<keyword evidence="5" id="KW-0206">Cytoskeleton</keyword>
<accession>A0A095AXV6</accession>
<dbReference type="STRING" id="6185.A0A095AXV6"/>
<evidence type="ECO:0000256" key="2">
    <source>
        <dbReference type="ARBA" id="ARBA00007719"/>
    </source>
</evidence>
<keyword evidence="4" id="KW-0963">Cytoplasm</keyword>
<reference evidence="7" key="1">
    <citation type="journal article" date="2012" name="Nat. Genet.">
        <title>Whole-genome sequence of Schistosoma haematobium.</title>
        <authorList>
            <person name="Young N.D."/>
            <person name="Jex A.R."/>
            <person name="Li B."/>
            <person name="Liu S."/>
            <person name="Yang L."/>
            <person name="Xiong Z."/>
            <person name="Li Y."/>
            <person name="Cantacessi C."/>
            <person name="Hall R.S."/>
            <person name="Xu X."/>
            <person name="Chen F."/>
            <person name="Wu X."/>
            <person name="Zerlotini A."/>
            <person name="Oliveira G."/>
            <person name="Hofmann A."/>
            <person name="Zhang G."/>
            <person name="Fang X."/>
            <person name="Kang Y."/>
            <person name="Campbell B.E."/>
            <person name="Loukas A."/>
            <person name="Ranganathan S."/>
            <person name="Rollinson D."/>
            <person name="Rinaldi G."/>
            <person name="Brindley P.J."/>
            <person name="Yang H."/>
            <person name="Wang J."/>
            <person name="Wang J."/>
            <person name="Gasser R.B."/>
        </authorList>
    </citation>
    <scope>NUCLEOTIDE SEQUENCE [LARGE SCALE GENOMIC DNA]</scope>
</reference>